<dbReference type="PANTHER" id="PTHR42678:SF34">
    <property type="entry name" value="OS04G0183300 PROTEIN"/>
    <property type="match status" value="1"/>
</dbReference>
<dbReference type="RefSeq" id="XP_045958518.1">
    <property type="nucleotide sequence ID" value="XM_046100036.1"/>
</dbReference>
<reference evidence="3" key="1">
    <citation type="journal article" date="2021" name="Nat. Commun.">
        <title>Genetic determinants of endophytism in the Arabidopsis root mycobiome.</title>
        <authorList>
            <person name="Mesny F."/>
            <person name="Miyauchi S."/>
            <person name="Thiergart T."/>
            <person name="Pickel B."/>
            <person name="Atanasova L."/>
            <person name="Karlsson M."/>
            <person name="Huettel B."/>
            <person name="Barry K.W."/>
            <person name="Haridas S."/>
            <person name="Chen C."/>
            <person name="Bauer D."/>
            <person name="Andreopoulos W."/>
            <person name="Pangilinan J."/>
            <person name="LaButti K."/>
            <person name="Riley R."/>
            <person name="Lipzen A."/>
            <person name="Clum A."/>
            <person name="Drula E."/>
            <person name="Henrissat B."/>
            <person name="Kohler A."/>
            <person name="Grigoriev I.V."/>
            <person name="Martin F.M."/>
            <person name="Hacquard S."/>
        </authorList>
    </citation>
    <scope>NUCLEOTIDE SEQUENCE</scope>
    <source>
        <strain evidence="3">MPI-SDFR-AT-0073</strain>
    </source>
</reference>
<dbReference type="Proteomes" id="UP000758603">
    <property type="component" value="Unassembled WGS sequence"/>
</dbReference>
<keyword evidence="4" id="KW-1185">Reference proteome</keyword>
<dbReference type="InterPro" id="IPR023631">
    <property type="entry name" value="Amidase_dom"/>
</dbReference>
<comment type="caution">
    <text evidence="3">The sequence shown here is derived from an EMBL/GenBank/DDBJ whole genome shotgun (WGS) entry which is preliminary data.</text>
</comment>
<keyword evidence="1" id="KW-0732">Signal</keyword>
<dbReference type="InterPro" id="IPR036928">
    <property type="entry name" value="AS_sf"/>
</dbReference>
<dbReference type="Pfam" id="PF01425">
    <property type="entry name" value="Amidase"/>
    <property type="match status" value="1"/>
</dbReference>
<dbReference type="AlphaFoldDB" id="A0A9P8ULE1"/>
<evidence type="ECO:0000313" key="3">
    <source>
        <dbReference type="EMBL" id="KAH6654248.1"/>
    </source>
</evidence>
<feature type="signal peptide" evidence="1">
    <location>
        <begin position="1"/>
        <end position="20"/>
    </location>
</feature>
<dbReference type="SUPFAM" id="SSF75304">
    <property type="entry name" value="Amidase signature (AS) enzymes"/>
    <property type="match status" value="1"/>
</dbReference>
<protein>
    <submittedName>
        <fullName evidence="3">Amidase signature domain-containing protein</fullName>
    </submittedName>
</protein>
<proteinExistence type="predicted"/>
<feature type="chain" id="PRO_5040212151" evidence="1">
    <location>
        <begin position="21"/>
        <end position="557"/>
    </location>
</feature>
<accession>A0A9P8ULE1</accession>
<evidence type="ECO:0000259" key="2">
    <source>
        <dbReference type="Pfam" id="PF01425"/>
    </source>
</evidence>
<evidence type="ECO:0000256" key="1">
    <source>
        <dbReference type="SAM" id="SignalP"/>
    </source>
</evidence>
<organism evidence="3 4">
    <name type="scientific">Truncatella angustata</name>
    <dbReference type="NCBI Taxonomy" id="152316"/>
    <lineage>
        <taxon>Eukaryota</taxon>
        <taxon>Fungi</taxon>
        <taxon>Dikarya</taxon>
        <taxon>Ascomycota</taxon>
        <taxon>Pezizomycotina</taxon>
        <taxon>Sordariomycetes</taxon>
        <taxon>Xylariomycetidae</taxon>
        <taxon>Amphisphaeriales</taxon>
        <taxon>Sporocadaceae</taxon>
        <taxon>Truncatella</taxon>
    </lineage>
</organism>
<evidence type="ECO:0000313" key="4">
    <source>
        <dbReference type="Proteomes" id="UP000758603"/>
    </source>
</evidence>
<name>A0A9P8ULE1_9PEZI</name>
<gene>
    <name evidence="3" type="ORF">BKA67DRAFT_535580</name>
</gene>
<sequence>MRWQVAPLALPFCLLWQASAFPLAHSNAASLLDISISDLSALLQSGAITSYDLVELYFQRIEDVNAELNAVIEISQNALDVARQRDDERAAGNLRGPLHGIPILVKDNYATTDDLQTGAGSVCLAKARPWEEATVIVKLRQAGAIIIGKTNQAEFSGGRGSNSTAGWSPRGGQTFGAYVQNQTACGSSSGSGVSASLGLAAGTLGTETAGSITCPAFMNNVVGIKPTVGLTSRYGVVPLTARQDTTGPLTQSVADAALILEVIAGKDPRDNYTLSQPWSTPPRYTQVLNASALEGKRIGVIRTDEPILDKSLFVNYDEIQVVFDAALISLEVAGAQLVNVKPEGFTGSLLNATNLVQGNMTLYGRPDYKESLTKYLDNTIHDAQSPQNLTQLIECIRTDPSEEIDRVNIDSLEKIAAWNKTADGQEAWEAYNAAKELARTILLGSVKREGLDAIVTLLDVALIFAAPTGLPIVTVPMGSLGQNATVIWDESGTLIESAPGMPLGLSFVADRWEEEALIGYAYAFEQVSKARGELKPWIKPGHDLELILRKPRSAELR</sequence>
<dbReference type="GeneID" id="70128928"/>
<feature type="domain" description="Amidase" evidence="2">
    <location>
        <begin position="52"/>
        <end position="517"/>
    </location>
</feature>
<dbReference type="OrthoDB" id="566138at2759"/>
<dbReference type="Gene3D" id="3.90.1300.10">
    <property type="entry name" value="Amidase signature (AS) domain"/>
    <property type="match status" value="1"/>
</dbReference>
<dbReference type="EMBL" id="JAGPXC010000004">
    <property type="protein sequence ID" value="KAH6654248.1"/>
    <property type="molecule type" value="Genomic_DNA"/>
</dbReference>
<dbReference type="PANTHER" id="PTHR42678">
    <property type="entry name" value="AMIDASE"/>
    <property type="match status" value="1"/>
</dbReference>